<protein>
    <recommendedName>
        <fullName evidence="2">histidine kinase</fullName>
        <ecNumber evidence="2">2.7.13.3</ecNumber>
    </recommendedName>
</protein>
<dbReference type="PROSITE" id="PS50113">
    <property type="entry name" value="PAC"/>
    <property type="match status" value="4"/>
</dbReference>
<evidence type="ECO:0000313" key="10">
    <source>
        <dbReference type="Proteomes" id="UP000199532"/>
    </source>
</evidence>
<sequence length="1069" mass="122211">MDLLELDFERAKAKHLLFKTNLRSYLYGLPVDETELTNHKDCAVGKWVYNFALAKYGHISEMHDLEKVHQKLHIYALELVGLYKNGDVEKARDGLATIELIASNLTTLLSVIQLKVKSENRNGEEDEISRQLIINYNELLQLQESLLALDERVKAEIDKAYSTKKQLDEGEKKFRNTMMQAPVGITILRGSDLIVEMANDTYLQIVDRIEEEFVGRSLFESLPEVKEAVNPILQNILKTGIPYYGNEFEVTLIRAGIAEQCFFNFVYQPLLEADQSISGIITVATEVTQQVRAKHALQRSENQFRNLVIQSPFAKAVFKGEDMVITIANETMLRDLWKREIEEVQGKKLLDVFPELTGQKFPEILAGVYKNGITHRENEAMAYVESREGVKKYYLDFQYSPMFDLDGSVSGVLVSVNDVTEKVEARQMVSDSVERLSLATEGTQLATWDLNLQTRSIVYTPRLSQIFGQDEGKVLTHWDLRDQIHPDDRVSIVEKAFEVALQTGIYYYEARIIHPDDSVHWIRTQGKIIFDENHKPARMLGTMMDITSQKRAEIIIEESEKRYRDLIQTLPVAVYTVDENGYVNLFNKAAVKLWGREPELGKELWCGSYEMYTLDGQFLPHAECPMATALKEKNAFTVEAYIKRPDGTLRNIIANPQPIYDSNENVTGAMNVVVDITDRKEAEFALKTSETKFRTLADFMPQFIWTADAEGNLNYFSQSVFKYSGLPFAEIQQNGWLVIVHPDDRDENIKAWNEAVKNGFDFACEHRFRRYDGEYRWQLSRAIPQRDADGIIQMWVGTSTDIHDSKLFIDELELKVQQRTRELTVINDELIRTNIELGQFAYVASHDLQEPLRKIQTFATRIMETEHSNLSDRGKDYFKRMQSSSTRMQQLIVDLLAFSRANAIEKNFEETDLNILLQNVKEQLQESIQQRGAIIRCTPLPTLNVIVYQFEQLFTNLIANALKFVKNETIPSLNISAGIISGKNAGISELDPLKNYHFISFADNGIGFDPQFKDRIFQVFQRLHNKTSFEGTGIGLAICKKIVDNHQGAITAIGKPGLGAEFIVYLPVA</sequence>
<feature type="domain" description="PAS" evidence="7">
    <location>
        <begin position="432"/>
        <end position="504"/>
    </location>
</feature>
<dbReference type="EC" id="2.7.13.3" evidence="2"/>
<dbReference type="InterPro" id="IPR013656">
    <property type="entry name" value="PAS_4"/>
</dbReference>
<dbReference type="SUPFAM" id="SSF47384">
    <property type="entry name" value="Homodimeric domain of signal transducing histidine kinase"/>
    <property type="match status" value="1"/>
</dbReference>
<feature type="domain" description="PAC" evidence="8">
    <location>
        <begin position="762"/>
        <end position="814"/>
    </location>
</feature>
<dbReference type="OrthoDB" id="9766459at2"/>
<dbReference type="SUPFAM" id="SSF55785">
    <property type="entry name" value="PYP-like sensor domain (PAS domain)"/>
    <property type="match status" value="5"/>
</dbReference>
<dbReference type="Pfam" id="PF08447">
    <property type="entry name" value="PAS_3"/>
    <property type="match status" value="2"/>
</dbReference>
<evidence type="ECO:0000256" key="5">
    <source>
        <dbReference type="ARBA" id="ARBA00022777"/>
    </source>
</evidence>
<dbReference type="InterPro" id="IPR000014">
    <property type="entry name" value="PAS"/>
</dbReference>
<dbReference type="SMART" id="SM00388">
    <property type="entry name" value="HisKA"/>
    <property type="match status" value="1"/>
</dbReference>
<dbReference type="NCBIfam" id="TIGR00229">
    <property type="entry name" value="sensory_box"/>
    <property type="match status" value="4"/>
</dbReference>
<dbReference type="PANTHER" id="PTHR43304:SF1">
    <property type="entry name" value="PAC DOMAIN-CONTAINING PROTEIN"/>
    <property type="match status" value="1"/>
</dbReference>
<dbReference type="InterPro" id="IPR036890">
    <property type="entry name" value="HATPase_C_sf"/>
</dbReference>
<dbReference type="InterPro" id="IPR052162">
    <property type="entry name" value="Sensor_kinase/Photoreceptor"/>
</dbReference>
<dbReference type="InterPro" id="IPR013655">
    <property type="entry name" value="PAS_fold_3"/>
</dbReference>
<dbReference type="Gene3D" id="1.10.287.130">
    <property type="match status" value="1"/>
</dbReference>
<dbReference type="Pfam" id="PF08448">
    <property type="entry name" value="PAS_4"/>
    <property type="match status" value="2"/>
</dbReference>
<organism evidence="9 10">
    <name type="scientific">Dyadobacter koreensis</name>
    <dbReference type="NCBI Taxonomy" id="408657"/>
    <lineage>
        <taxon>Bacteria</taxon>
        <taxon>Pseudomonadati</taxon>
        <taxon>Bacteroidota</taxon>
        <taxon>Cytophagia</taxon>
        <taxon>Cytophagales</taxon>
        <taxon>Spirosomataceae</taxon>
        <taxon>Dyadobacter</taxon>
    </lineage>
</organism>
<dbReference type="InterPro" id="IPR004358">
    <property type="entry name" value="Sig_transdc_His_kin-like_C"/>
</dbReference>
<evidence type="ECO:0000256" key="2">
    <source>
        <dbReference type="ARBA" id="ARBA00012438"/>
    </source>
</evidence>
<keyword evidence="10" id="KW-1185">Reference proteome</keyword>
<dbReference type="EMBL" id="FNXY01000002">
    <property type="protein sequence ID" value="SEI60023.1"/>
    <property type="molecule type" value="Genomic_DNA"/>
</dbReference>
<evidence type="ECO:0000313" key="9">
    <source>
        <dbReference type="EMBL" id="SEI60023.1"/>
    </source>
</evidence>
<name>A0A1H6RW72_9BACT</name>
<dbReference type="PRINTS" id="PR00344">
    <property type="entry name" value="BCTRLSENSOR"/>
</dbReference>
<dbReference type="SMART" id="SM00387">
    <property type="entry name" value="HATPase_c"/>
    <property type="match status" value="1"/>
</dbReference>
<dbReference type="PANTHER" id="PTHR43304">
    <property type="entry name" value="PHYTOCHROME-LIKE PROTEIN CPH1"/>
    <property type="match status" value="1"/>
</dbReference>
<dbReference type="InterPro" id="IPR005467">
    <property type="entry name" value="His_kinase_dom"/>
</dbReference>
<dbReference type="Gene3D" id="1.20.120.30">
    <property type="entry name" value="Aspartate receptor, ligand-binding domain"/>
    <property type="match status" value="1"/>
</dbReference>
<dbReference type="Proteomes" id="UP000199532">
    <property type="component" value="Unassembled WGS sequence"/>
</dbReference>
<evidence type="ECO:0000259" key="8">
    <source>
        <dbReference type="PROSITE" id="PS50113"/>
    </source>
</evidence>
<dbReference type="Gene3D" id="3.30.450.20">
    <property type="entry name" value="PAS domain"/>
    <property type="match status" value="5"/>
</dbReference>
<keyword evidence="3" id="KW-0597">Phosphoprotein</keyword>
<evidence type="ECO:0000256" key="1">
    <source>
        <dbReference type="ARBA" id="ARBA00000085"/>
    </source>
</evidence>
<dbReference type="InterPro" id="IPR003594">
    <property type="entry name" value="HATPase_dom"/>
</dbReference>
<proteinExistence type="predicted"/>
<dbReference type="Pfam" id="PF13426">
    <property type="entry name" value="PAS_9"/>
    <property type="match status" value="1"/>
</dbReference>
<dbReference type="PROSITE" id="PS50112">
    <property type="entry name" value="PAS"/>
    <property type="match status" value="3"/>
</dbReference>
<dbReference type="RefSeq" id="WP_090334250.1">
    <property type="nucleotide sequence ID" value="NZ_FNXY01000002.1"/>
</dbReference>
<dbReference type="PROSITE" id="PS50109">
    <property type="entry name" value="HIS_KIN"/>
    <property type="match status" value="1"/>
</dbReference>
<dbReference type="FunFam" id="3.30.450.20:FF:000099">
    <property type="entry name" value="Sensory box sensor histidine kinase"/>
    <property type="match status" value="1"/>
</dbReference>
<gene>
    <name evidence="9" type="ORF">SAMN04487995_1582</name>
</gene>
<dbReference type="CDD" id="cd00082">
    <property type="entry name" value="HisKA"/>
    <property type="match status" value="1"/>
</dbReference>
<dbReference type="InterPro" id="IPR036097">
    <property type="entry name" value="HisK_dim/P_sf"/>
</dbReference>
<evidence type="ECO:0000259" key="7">
    <source>
        <dbReference type="PROSITE" id="PS50112"/>
    </source>
</evidence>
<evidence type="ECO:0000256" key="3">
    <source>
        <dbReference type="ARBA" id="ARBA00022553"/>
    </source>
</evidence>
<feature type="domain" description="PAS" evidence="7">
    <location>
        <begin position="559"/>
        <end position="599"/>
    </location>
</feature>
<dbReference type="STRING" id="408657.SAMN04487995_1582"/>
<feature type="domain" description="PAS" evidence="7">
    <location>
        <begin position="689"/>
        <end position="759"/>
    </location>
</feature>
<dbReference type="Gene3D" id="3.30.565.10">
    <property type="entry name" value="Histidine kinase-like ATPase, C-terminal domain"/>
    <property type="match status" value="1"/>
</dbReference>
<dbReference type="GO" id="GO:0000155">
    <property type="term" value="F:phosphorelay sensor kinase activity"/>
    <property type="evidence" value="ECO:0007669"/>
    <property type="project" value="InterPro"/>
</dbReference>
<keyword evidence="5" id="KW-0418">Kinase</keyword>
<feature type="domain" description="PAC" evidence="8">
    <location>
        <begin position="636"/>
        <end position="688"/>
    </location>
</feature>
<accession>A0A1H6RW72</accession>
<evidence type="ECO:0000256" key="4">
    <source>
        <dbReference type="ARBA" id="ARBA00022679"/>
    </source>
</evidence>
<dbReference type="SMART" id="SM00086">
    <property type="entry name" value="PAC"/>
    <property type="match status" value="4"/>
</dbReference>
<dbReference type="InterPro" id="IPR003661">
    <property type="entry name" value="HisK_dim/P_dom"/>
</dbReference>
<keyword evidence="4" id="KW-0808">Transferase</keyword>
<dbReference type="InterPro" id="IPR035965">
    <property type="entry name" value="PAS-like_dom_sf"/>
</dbReference>
<dbReference type="Gene3D" id="2.10.70.100">
    <property type="match status" value="1"/>
</dbReference>
<dbReference type="CDD" id="cd00130">
    <property type="entry name" value="PAS"/>
    <property type="match status" value="3"/>
</dbReference>
<dbReference type="AlphaFoldDB" id="A0A1H6RW72"/>
<reference evidence="9 10" key="1">
    <citation type="submission" date="2016-10" db="EMBL/GenBank/DDBJ databases">
        <authorList>
            <person name="de Groot N.N."/>
        </authorList>
    </citation>
    <scope>NUCLEOTIDE SEQUENCE [LARGE SCALE GENOMIC DNA]</scope>
    <source>
        <strain evidence="9 10">DSM 19938</strain>
    </source>
</reference>
<dbReference type="SMART" id="SM00091">
    <property type="entry name" value="PAS"/>
    <property type="match status" value="5"/>
</dbReference>
<dbReference type="SUPFAM" id="SSF55874">
    <property type="entry name" value="ATPase domain of HSP90 chaperone/DNA topoisomerase II/histidine kinase"/>
    <property type="match status" value="1"/>
</dbReference>
<feature type="domain" description="Histidine kinase" evidence="6">
    <location>
        <begin position="843"/>
        <end position="1069"/>
    </location>
</feature>
<dbReference type="InterPro" id="IPR001610">
    <property type="entry name" value="PAC"/>
</dbReference>
<evidence type="ECO:0000259" key="6">
    <source>
        <dbReference type="PROSITE" id="PS50109"/>
    </source>
</evidence>
<dbReference type="InterPro" id="IPR000700">
    <property type="entry name" value="PAS-assoc_C"/>
</dbReference>
<dbReference type="Pfam" id="PF02518">
    <property type="entry name" value="HATPase_c"/>
    <property type="match status" value="1"/>
</dbReference>
<comment type="catalytic activity">
    <reaction evidence="1">
        <text>ATP + protein L-histidine = ADP + protein N-phospho-L-histidine.</text>
        <dbReference type="EC" id="2.7.13.3"/>
    </reaction>
</comment>
<feature type="domain" description="PAC" evidence="8">
    <location>
        <begin position="506"/>
        <end position="558"/>
    </location>
</feature>
<dbReference type="Pfam" id="PF00512">
    <property type="entry name" value="HisKA"/>
    <property type="match status" value="1"/>
</dbReference>
<feature type="domain" description="PAC" evidence="8">
    <location>
        <begin position="377"/>
        <end position="431"/>
    </location>
</feature>